<gene>
    <name evidence="7" type="ORF">SAY87_018085</name>
</gene>
<dbReference type="Gene3D" id="2.160.20.10">
    <property type="entry name" value="Single-stranded right-handed beta-helix, Pectin lyase-like"/>
    <property type="match status" value="1"/>
</dbReference>
<keyword evidence="5" id="KW-0063">Aspartyl esterase</keyword>
<evidence type="ECO:0000256" key="5">
    <source>
        <dbReference type="ARBA" id="ARBA00023085"/>
    </source>
</evidence>
<evidence type="ECO:0000313" key="8">
    <source>
        <dbReference type="Proteomes" id="UP001345219"/>
    </source>
</evidence>
<protein>
    <recommendedName>
        <fullName evidence="3">pectinesterase</fullName>
        <ecNumber evidence="3">3.1.1.11</ecNumber>
    </recommendedName>
</protein>
<dbReference type="InterPro" id="IPR012334">
    <property type="entry name" value="Pectin_lyas_fold"/>
</dbReference>
<dbReference type="InterPro" id="IPR011050">
    <property type="entry name" value="Pectin_lyase_fold/virulence"/>
</dbReference>
<accession>A0AAN7KWX9</accession>
<proteinExistence type="inferred from homology"/>
<dbReference type="GO" id="GO:0045490">
    <property type="term" value="P:pectin catabolic process"/>
    <property type="evidence" value="ECO:0007669"/>
    <property type="project" value="TreeGrafter"/>
</dbReference>
<sequence length="363" mass="40887">MQSSKRKLSLKHSLSFSLFHNCQRRDMLSCWNIPLLHSPSRSWAFKLVIFFVLVIVVEVHGEAITKEGRYFISWEDLRLDHPKVGLNWTTNRVIVVDKDGNGNSVSVHLVPLNNTKRVKIFILPGIYREKVHVPKSKPYISFIGNKSRTSETVITWNDKASTRDNTGRELGTYRSASVTVESNYFCSTGITFQNTVVAVPGAQGVQAMALRISGDRAMLYRIRVIGSQDTLLDDRGTHYFYKCHVQGSIDFICGQSRSLYDRCVLQSTATGAGAVAAHRRSSPDENTGFSFVRCTVTGTGSIFLGRAWGNYSLTVYSYCYFHNIITPAGWRDWNLPYRQKTAVFEEYHCQGGGADTKGRVLQL</sequence>
<dbReference type="GO" id="GO:0030599">
    <property type="term" value="F:pectinesterase activity"/>
    <property type="evidence" value="ECO:0007669"/>
    <property type="project" value="UniProtKB-EC"/>
</dbReference>
<feature type="domain" description="Pectinesterase catalytic" evidence="6">
    <location>
        <begin position="94"/>
        <end position="360"/>
    </location>
</feature>
<dbReference type="GO" id="GO:0042545">
    <property type="term" value="P:cell wall modification"/>
    <property type="evidence" value="ECO:0007669"/>
    <property type="project" value="InterPro"/>
</dbReference>
<dbReference type="InterPro" id="IPR000070">
    <property type="entry name" value="Pectinesterase_cat"/>
</dbReference>
<dbReference type="PANTHER" id="PTHR31321">
    <property type="entry name" value="ACYL-COA THIOESTER HYDROLASE YBHC-RELATED"/>
    <property type="match status" value="1"/>
</dbReference>
<organism evidence="7 8">
    <name type="scientific">Trapa incisa</name>
    <dbReference type="NCBI Taxonomy" id="236973"/>
    <lineage>
        <taxon>Eukaryota</taxon>
        <taxon>Viridiplantae</taxon>
        <taxon>Streptophyta</taxon>
        <taxon>Embryophyta</taxon>
        <taxon>Tracheophyta</taxon>
        <taxon>Spermatophyta</taxon>
        <taxon>Magnoliopsida</taxon>
        <taxon>eudicotyledons</taxon>
        <taxon>Gunneridae</taxon>
        <taxon>Pentapetalae</taxon>
        <taxon>rosids</taxon>
        <taxon>malvids</taxon>
        <taxon>Myrtales</taxon>
        <taxon>Lythraceae</taxon>
        <taxon>Trapa</taxon>
    </lineage>
</organism>
<name>A0AAN7KWX9_9MYRT</name>
<dbReference type="AlphaFoldDB" id="A0AAN7KWX9"/>
<keyword evidence="8" id="KW-1185">Reference proteome</keyword>
<evidence type="ECO:0000256" key="3">
    <source>
        <dbReference type="ARBA" id="ARBA00013229"/>
    </source>
</evidence>
<dbReference type="Pfam" id="PF01095">
    <property type="entry name" value="Pectinesterase"/>
    <property type="match status" value="1"/>
</dbReference>
<dbReference type="PANTHER" id="PTHR31321:SF31">
    <property type="entry name" value="PECTINESTERASE QRT1"/>
    <property type="match status" value="1"/>
</dbReference>
<evidence type="ECO:0000313" key="7">
    <source>
        <dbReference type="EMBL" id="KAK4777898.1"/>
    </source>
</evidence>
<reference evidence="7 8" key="1">
    <citation type="journal article" date="2023" name="Hortic Res">
        <title>Pangenome of water caltrop reveals structural variations and asymmetric subgenome divergence after allopolyploidization.</title>
        <authorList>
            <person name="Zhang X."/>
            <person name="Chen Y."/>
            <person name="Wang L."/>
            <person name="Yuan Y."/>
            <person name="Fang M."/>
            <person name="Shi L."/>
            <person name="Lu R."/>
            <person name="Comes H.P."/>
            <person name="Ma Y."/>
            <person name="Chen Y."/>
            <person name="Huang G."/>
            <person name="Zhou Y."/>
            <person name="Zheng Z."/>
            <person name="Qiu Y."/>
        </authorList>
    </citation>
    <scope>NUCLEOTIDE SEQUENCE [LARGE SCALE GENOMIC DNA]</scope>
    <source>
        <tissue evidence="7">Roots</tissue>
    </source>
</reference>
<evidence type="ECO:0000256" key="2">
    <source>
        <dbReference type="ARBA" id="ARBA00008891"/>
    </source>
</evidence>
<dbReference type="EMBL" id="JAXIOK010000002">
    <property type="protein sequence ID" value="KAK4777898.1"/>
    <property type="molecule type" value="Genomic_DNA"/>
</dbReference>
<dbReference type="SUPFAM" id="SSF51126">
    <property type="entry name" value="Pectin lyase-like"/>
    <property type="match status" value="1"/>
</dbReference>
<dbReference type="Proteomes" id="UP001345219">
    <property type="component" value="Chromosome 14"/>
</dbReference>
<evidence type="ECO:0000256" key="4">
    <source>
        <dbReference type="ARBA" id="ARBA00022801"/>
    </source>
</evidence>
<comment type="pathway">
    <text evidence="1">Glycan metabolism; pectin degradation; 2-dehydro-3-deoxy-D-gluconate from pectin: step 1/5.</text>
</comment>
<evidence type="ECO:0000259" key="6">
    <source>
        <dbReference type="Pfam" id="PF01095"/>
    </source>
</evidence>
<comment type="caution">
    <text evidence="7">The sequence shown here is derived from an EMBL/GenBank/DDBJ whole genome shotgun (WGS) entry which is preliminary data.</text>
</comment>
<keyword evidence="4" id="KW-0378">Hydrolase</keyword>
<comment type="similarity">
    <text evidence="2">Belongs to the pectinesterase family.</text>
</comment>
<evidence type="ECO:0000256" key="1">
    <source>
        <dbReference type="ARBA" id="ARBA00005184"/>
    </source>
</evidence>
<dbReference type="EC" id="3.1.1.11" evidence="3"/>